<accession>A0A813JXI3</accession>
<protein>
    <recommendedName>
        <fullName evidence="4">Pentatricopeptide repeat-containing protein, chloroplastic</fullName>
    </recommendedName>
</protein>
<dbReference type="Proteomes" id="UP000626109">
    <property type="component" value="Unassembled WGS sequence"/>
</dbReference>
<comment type="caution">
    <text evidence="2">The sequence shown here is derived from an EMBL/GenBank/DDBJ whole genome shotgun (WGS) entry which is preliminary data.</text>
</comment>
<dbReference type="PANTHER" id="PTHR47447">
    <property type="entry name" value="OS03G0856100 PROTEIN"/>
    <property type="match status" value="1"/>
</dbReference>
<dbReference type="InterPro" id="IPR011990">
    <property type="entry name" value="TPR-like_helical_dom_sf"/>
</dbReference>
<dbReference type="PANTHER" id="PTHR47447:SF17">
    <property type="entry name" value="OS12G0638900 PROTEIN"/>
    <property type="match status" value="1"/>
</dbReference>
<feature type="non-terminal residue" evidence="2">
    <location>
        <position position="1"/>
    </location>
</feature>
<name>A0A813JXI3_POLGL</name>
<evidence type="ECO:0000313" key="3">
    <source>
        <dbReference type="Proteomes" id="UP000626109"/>
    </source>
</evidence>
<keyword evidence="1" id="KW-0677">Repeat</keyword>
<proteinExistence type="predicted"/>
<dbReference type="AlphaFoldDB" id="A0A813JXI3"/>
<reference evidence="2" key="1">
    <citation type="submission" date="2021-02" db="EMBL/GenBank/DDBJ databases">
        <authorList>
            <person name="Dougan E. K."/>
            <person name="Rhodes N."/>
            <person name="Thang M."/>
            <person name="Chan C."/>
        </authorList>
    </citation>
    <scope>NUCLEOTIDE SEQUENCE</scope>
</reference>
<dbReference type="EMBL" id="CAJNNW010026741">
    <property type="protein sequence ID" value="CAE8687381.1"/>
    <property type="molecule type" value="Genomic_DNA"/>
</dbReference>
<dbReference type="Gene3D" id="1.25.40.10">
    <property type="entry name" value="Tetratricopeptide repeat domain"/>
    <property type="match status" value="2"/>
</dbReference>
<evidence type="ECO:0000256" key="1">
    <source>
        <dbReference type="ARBA" id="ARBA00022737"/>
    </source>
</evidence>
<sequence length="380" mass="40264">ALLDERQEVEWDKDSGGLEVASAWSWGLALLAEAARQGPGAAGKVNVVVLGAALGLLERAGRWQEALSLLVEAKSSRGLKPNSMNYASAVSACAKGQVWEPAIALLAELREGNVVPDVVVRSAAISACERCFHWQHSLLLLGEMEEDSVSPDSIAYSTAMLACNKAGRWELSLDLLELAYRSLSGGQDLLRRAQKGSSAATVKGDAVAQRQLLSILGAGLDACAEGGCWREALALLDQISELSDAQIAEGRLPEAAVQDHRRFREAQMTAMLACGSLAGAGAAWPQCLQLLERLEAPDLKAFGCAVRACAYGRSWQAAVEILADMHRRDVPDDQGSVWNVVAWACQASGAVLPAAASIDPGLGLVLGSGSERPEQQQEQQ</sequence>
<gene>
    <name evidence="2" type="ORF">PGLA2088_LOCUS25444</name>
</gene>
<organism evidence="2 3">
    <name type="scientific">Polarella glacialis</name>
    <name type="common">Dinoflagellate</name>
    <dbReference type="NCBI Taxonomy" id="89957"/>
    <lineage>
        <taxon>Eukaryota</taxon>
        <taxon>Sar</taxon>
        <taxon>Alveolata</taxon>
        <taxon>Dinophyceae</taxon>
        <taxon>Suessiales</taxon>
        <taxon>Suessiaceae</taxon>
        <taxon>Polarella</taxon>
    </lineage>
</organism>
<evidence type="ECO:0000313" key="2">
    <source>
        <dbReference type="EMBL" id="CAE8687381.1"/>
    </source>
</evidence>
<evidence type="ECO:0008006" key="4">
    <source>
        <dbReference type="Google" id="ProtNLM"/>
    </source>
</evidence>